<dbReference type="Proteomes" id="UP000177870">
    <property type="component" value="Chromosome"/>
</dbReference>
<feature type="domain" description="SLH" evidence="3">
    <location>
        <begin position="276"/>
        <end position="339"/>
    </location>
</feature>
<keyword evidence="2" id="KW-0732">Signal</keyword>
<evidence type="ECO:0000256" key="2">
    <source>
        <dbReference type="SAM" id="SignalP"/>
    </source>
</evidence>
<reference evidence="5" key="1">
    <citation type="submission" date="2016-10" db="EMBL/GenBank/DDBJ databases">
        <title>Comparative genomics uncovers the prolific and rare metabolic potential of the cyanobacterial genus Moorea.</title>
        <authorList>
            <person name="Leao T."/>
            <person name="Castelao G."/>
            <person name="Korobeynikov A."/>
            <person name="Monroe E.A."/>
            <person name="Podell S."/>
            <person name="Glukhov E."/>
            <person name="Allen E."/>
            <person name="Gerwick W.H."/>
            <person name="Gerwick L."/>
        </authorList>
    </citation>
    <scope>NUCLEOTIDE SEQUENCE [LARGE SCALE GENOMIC DNA]</scope>
    <source>
        <strain evidence="5">PAL-8-15-08-1</strain>
    </source>
</reference>
<feature type="signal peptide" evidence="2">
    <location>
        <begin position="1"/>
        <end position="22"/>
    </location>
</feature>
<evidence type="ECO:0000259" key="3">
    <source>
        <dbReference type="PROSITE" id="PS51272"/>
    </source>
</evidence>
<evidence type="ECO:0000256" key="1">
    <source>
        <dbReference type="SAM" id="MobiDB-lite"/>
    </source>
</evidence>
<feature type="chain" id="PRO_5009438852" evidence="2">
    <location>
        <begin position="23"/>
        <end position="413"/>
    </location>
</feature>
<dbReference type="InterPro" id="IPR001119">
    <property type="entry name" value="SLH_dom"/>
</dbReference>
<protein>
    <submittedName>
        <fullName evidence="4">S-layer protein</fullName>
    </submittedName>
</protein>
<dbReference type="AlphaFoldDB" id="A0A1D8TU28"/>
<dbReference type="PANTHER" id="PTHR43308:SF5">
    <property type="entry name" value="S-LAYER PROTEIN _ PEPTIDOGLYCAN ENDO-BETA-N-ACETYLGLUCOSAMINIDASE"/>
    <property type="match status" value="1"/>
</dbReference>
<dbReference type="PANTHER" id="PTHR43308">
    <property type="entry name" value="OUTER MEMBRANE PROTEIN ALPHA-RELATED"/>
    <property type="match status" value="1"/>
</dbReference>
<dbReference type="KEGG" id="mpro:BJP34_18255"/>
<dbReference type="InterPro" id="IPR051465">
    <property type="entry name" value="Cell_Envelope_Struct_Comp"/>
</dbReference>
<feature type="domain" description="SLH" evidence="3">
    <location>
        <begin position="208"/>
        <end position="271"/>
    </location>
</feature>
<sequence length="413" mass="45003">MKNSLRQKLPQKLATFATVALATAFSAISLGNQTSAATFEQKQVEQGKFIAVAQPFGANSHQLLIIEQKSNKRACWSESGTNPVIVDPLLLNFDFTGICGRSTDSNGYSMRMAGEDLGLDYILSIVERNGELLLVGKHRLDRKAPEVIIGRTGGISQGFMKIFLQPGWEFAKRMFNGKELGHVYLATNSPLGNTGSSDPSDLPPLPPRETSKFRDITNDVYASEIEKAVAMGFIAGFQDNTFRPQGFLTREQLVSMVIEGLGKLPGANITVPTQASGRPYQDVEAGRWSAAKIQWARDNNIVSGYPDGTFRPNKSVTRAELMAVQKKAAEFAKSLQGQPGVLVSNGSVTQFSDTEGHWAVALISEMSGYCQVASPLNERGNAFFPNSEARRNYAAAATLRMLNCVQQPITQNQ</sequence>
<dbReference type="OrthoDB" id="9759810at2"/>
<dbReference type="STRING" id="1458985.BJP34_18255"/>
<dbReference type="RefSeq" id="WP_070393577.1">
    <property type="nucleotide sequence ID" value="NZ_CP017599.1"/>
</dbReference>
<name>A0A1D8TU28_9CYAN</name>
<dbReference type="PROSITE" id="PS51272">
    <property type="entry name" value="SLH"/>
    <property type="match status" value="2"/>
</dbReference>
<dbReference type="InterPro" id="IPR022222">
    <property type="entry name" value="DUF3747"/>
</dbReference>
<organism evidence="4 5">
    <name type="scientific">Moorena producens PAL-8-15-08-1</name>
    <dbReference type="NCBI Taxonomy" id="1458985"/>
    <lineage>
        <taxon>Bacteria</taxon>
        <taxon>Bacillati</taxon>
        <taxon>Cyanobacteriota</taxon>
        <taxon>Cyanophyceae</taxon>
        <taxon>Coleofasciculales</taxon>
        <taxon>Coleofasciculaceae</taxon>
        <taxon>Moorena</taxon>
    </lineage>
</organism>
<accession>A0A1D8TU28</accession>
<dbReference type="EMBL" id="CP017599">
    <property type="protein sequence ID" value="AOX01127.1"/>
    <property type="molecule type" value="Genomic_DNA"/>
</dbReference>
<evidence type="ECO:0000313" key="4">
    <source>
        <dbReference type="EMBL" id="AOX01127.1"/>
    </source>
</evidence>
<proteinExistence type="predicted"/>
<dbReference type="Pfam" id="PF12565">
    <property type="entry name" value="DUF3747"/>
    <property type="match status" value="1"/>
</dbReference>
<gene>
    <name evidence="4" type="ORF">BJP34_18255</name>
</gene>
<evidence type="ECO:0000313" key="5">
    <source>
        <dbReference type="Proteomes" id="UP000177870"/>
    </source>
</evidence>
<dbReference type="Pfam" id="PF00395">
    <property type="entry name" value="SLH"/>
    <property type="match status" value="2"/>
</dbReference>
<feature type="region of interest" description="Disordered" evidence="1">
    <location>
        <begin position="191"/>
        <end position="211"/>
    </location>
</feature>